<dbReference type="InterPro" id="IPR045864">
    <property type="entry name" value="aa-tRNA-synth_II/BPL/LPL"/>
</dbReference>
<evidence type="ECO:0000256" key="8">
    <source>
        <dbReference type="ARBA" id="ARBA00022840"/>
    </source>
</evidence>
<accession>A0A0N4V1K0</accession>
<keyword evidence="8" id="KW-0067">ATP-binding</keyword>
<dbReference type="SUPFAM" id="SSF50249">
    <property type="entry name" value="Nucleic acid-binding proteins"/>
    <property type="match status" value="1"/>
</dbReference>
<evidence type="ECO:0000256" key="6">
    <source>
        <dbReference type="ARBA" id="ARBA00022598"/>
    </source>
</evidence>
<dbReference type="SUPFAM" id="SSF55681">
    <property type="entry name" value="Class II aaRS and biotin synthetases"/>
    <property type="match status" value="1"/>
</dbReference>
<dbReference type="Pfam" id="PF00152">
    <property type="entry name" value="tRNA-synt_2"/>
    <property type="match status" value="1"/>
</dbReference>
<evidence type="ECO:0000256" key="7">
    <source>
        <dbReference type="ARBA" id="ARBA00022741"/>
    </source>
</evidence>
<dbReference type="PRINTS" id="PR01042">
    <property type="entry name" value="TRNASYNTHASP"/>
</dbReference>
<keyword evidence="5" id="KW-0963">Cytoplasm</keyword>
<evidence type="ECO:0000313" key="15">
    <source>
        <dbReference type="Proteomes" id="UP000274131"/>
    </source>
</evidence>
<dbReference type="CDD" id="cd00776">
    <property type="entry name" value="AsxRS_core"/>
    <property type="match status" value="1"/>
</dbReference>
<dbReference type="InterPro" id="IPR004523">
    <property type="entry name" value="Asp-tRNA_synthase_2"/>
</dbReference>
<dbReference type="GO" id="GO:0004815">
    <property type="term" value="F:aspartate-tRNA ligase activity"/>
    <property type="evidence" value="ECO:0007669"/>
    <property type="project" value="UniProtKB-EC"/>
</dbReference>
<keyword evidence="6" id="KW-0436">Ligase</keyword>
<dbReference type="Pfam" id="PF01336">
    <property type="entry name" value="tRNA_anti-codon"/>
    <property type="match status" value="1"/>
</dbReference>
<dbReference type="Gene3D" id="3.30.930.10">
    <property type="entry name" value="Bira Bifunctional Protein, Domain 2"/>
    <property type="match status" value="1"/>
</dbReference>
<evidence type="ECO:0000256" key="10">
    <source>
        <dbReference type="ARBA" id="ARBA00023146"/>
    </source>
</evidence>
<dbReference type="PANTHER" id="PTHR43450:SF1">
    <property type="entry name" value="ASPARTATE--TRNA LIGASE, CYTOPLASMIC"/>
    <property type="match status" value="1"/>
</dbReference>
<dbReference type="GO" id="GO:0005829">
    <property type="term" value="C:cytosol"/>
    <property type="evidence" value="ECO:0007669"/>
    <property type="project" value="TreeGrafter"/>
</dbReference>
<dbReference type="InterPro" id="IPR012340">
    <property type="entry name" value="NA-bd_OB-fold"/>
</dbReference>
<dbReference type="EC" id="6.1.1.12" evidence="3"/>
<dbReference type="PROSITE" id="PS50862">
    <property type="entry name" value="AA_TRNA_LIGASE_II"/>
    <property type="match status" value="1"/>
</dbReference>
<evidence type="ECO:0000256" key="2">
    <source>
        <dbReference type="ARBA" id="ARBA00005312"/>
    </source>
</evidence>
<evidence type="ECO:0000256" key="4">
    <source>
        <dbReference type="ARBA" id="ARBA00018853"/>
    </source>
</evidence>
<dbReference type="GO" id="GO:0017101">
    <property type="term" value="C:aminoacyl-tRNA synthetase multienzyme complex"/>
    <property type="evidence" value="ECO:0007669"/>
    <property type="project" value="TreeGrafter"/>
</dbReference>
<dbReference type="HAMAP" id="MF_02075">
    <property type="entry name" value="Asp_tRNA_synth_type2"/>
    <property type="match status" value="1"/>
</dbReference>
<dbReference type="OrthoDB" id="372395at2759"/>
<evidence type="ECO:0000313" key="16">
    <source>
        <dbReference type="WBParaSite" id="EVEC_0000383101-mRNA-1"/>
    </source>
</evidence>
<evidence type="ECO:0000256" key="9">
    <source>
        <dbReference type="ARBA" id="ARBA00022917"/>
    </source>
</evidence>
<dbReference type="PANTHER" id="PTHR43450">
    <property type="entry name" value="ASPARTYL-TRNA SYNTHETASE"/>
    <property type="match status" value="1"/>
</dbReference>
<dbReference type="AlphaFoldDB" id="A0A0N4V1K0"/>
<comment type="similarity">
    <text evidence="2">Belongs to the class-II aminoacyl-tRNA synthetase family. Type 2 subfamily.</text>
</comment>
<keyword evidence="9" id="KW-0648">Protein biosynthesis</keyword>
<reference evidence="14 15" key="2">
    <citation type="submission" date="2018-10" db="EMBL/GenBank/DDBJ databases">
        <authorList>
            <consortium name="Pathogen Informatics"/>
        </authorList>
    </citation>
    <scope>NUCLEOTIDE SEQUENCE [LARGE SCALE GENOMIC DNA]</scope>
</reference>
<comment type="catalytic activity">
    <reaction evidence="12">
        <text>tRNA(Asp) + L-aspartate + ATP = L-aspartyl-tRNA(Asp) + AMP + diphosphate</text>
        <dbReference type="Rhea" id="RHEA:19649"/>
        <dbReference type="Rhea" id="RHEA-COMP:9660"/>
        <dbReference type="Rhea" id="RHEA-COMP:9678"/>
        <dbReference type="ChEBI" id="CHEBI:29991"/>
        <dbReference type="ChEBI" id="CHEBI:30616"/>
        <dbReference type="ChEBI" id="CHEBI:33019"/>
        <dbReference type="ChEBI" id="CHEBI:78442"/>
        <dbReference type="ChEBI" id="CHEBI:78516"/>
        <dbReference type="ChEBI" id="CHEBI:456215"/>
        <dbReference type="EC" id="6.1.1.12"/>
    </reaction>
</comment>
<gene>
    <name evidence="14" type="ORF">EVEC_LOCUS3539</name>
</gene>
<dbReference type="GO" id="GO:0006422">
    <property type="term" value="P:aspartyl-tRNA aminoacylation"/>
    <property type="evidence" value="ECO:0007669"/>
    <property type="project" value="InterPro"/>
</dbReference>
<feature type="domain" description="Aminoacyl-transfer RNA synthetases class-II family profile" evidence="13">
    <location>
        <begin position="184"/>
        <end position="489"/>
    </location>
</feature>
<dbReference type="FunFam" id="2.40.50.140:FF:000132">
    <property type="entry name" value="Aspartyl-tRNA synthetase, cytoplasmic"/>
    <property type="match status" value="1"/>
</dbReference>
<organism evidence="16">
    <name type="scientific">Enterobius vermicularis</name>
    <name type="common">Human pinworm</name>
    <dbReference type="NCBI Taxonomy" id="51028"/>
    <lineage>
        <taxon>Eukaryota</taxon>
        <taxon>Metazoa</taxon>
        <taxon>Ecdysozoa</taxon>
        <taxon>Nematoda</taxon>
        <taxon>Chromadorea</taxon>
        <taxon>Rhabditida</taxon>
        <taxon>Spirurina</taxon>
        <taxon>Oxyuridomorpha</taxon>
        <taxon>Oxyuroidea</taxon>
        <taxon>Oxyuridae</taxon>
        <taxon>Enterobius</taxon>
    </lineage>
</organism>
<evidence type="ECO:0000313" key="14">
    <source>
        <dbReference type="EMBL" id="VDD88396.1"/>
    </source>
</evidence>
<evidence type="ECO:0000256" key="5">
    <source>
        <dbReference type="ARBA" id="ARBA00022490"/>
    </source>
</evidence>
<dbReference type="NCBIfam" id="NF003483">
    <property type="entry name" value="PRK05159.1"/>
    <property type="match status" value="1"/>
</dbReference>
<dbReference type="WBParaSite" id="EVEC_0000383101-mRNA-1">
    <property type="protein sequence ID" value="EVEC_0000383101-mRNA-1"/>
    <property type="gene ID" value="EVEC_0000383101"/>
</dbReference>
<dbReference type="InterPro" id="IPR006195">
    <property type="entry name" value="aa-tRNA-synth_II"/>
</dbReference>
<reference evidence="16" key="1">
    <citation type="submission" date="2017-02" db="UniProtKB">
        <authorList>
            <consortium name="WormBaseParasite"/>
        </authorList>
    </citation>
    <scope>IDENTIFICATION</scope>
</reference>
<evidence type="ECO:0000256" key="11">
    <source>
        <dbReference type="ARBA" id="ARBA00033155"/>
    </source>
</evidence>
<sequence>MAKKTAEEAEVEDISKGRYGTYDLIMSSEEKDLPFIDVSKLNTSLEGKEVWVRGRLHTSRTKGKTCFVIIRQRVHTVQAMVFVGEQISKQMLKFISNVTKESIIDICGVIQGVENKIESCTQKDVELQVTQFFVVSMAEPRLPLQIEDASRPQDDSSGLSVVNIDTRLDNRVLDLRTTTSQAIFRIEDGVCELFRASLKKRGFTEIHTPKIISAASEGGANVFEVSYFKGSAYLAQSPQLYKQMAIAGDFDKVFTIGAVFRAEDSNTHRHLTEFVGLDVEMAFKFNYHEVVRTVAGMFIDIFKGLKRTFQHEIEVVRKQYPAEPFEFVEPALILNYVDGVEMLRADGVEMGDEDDLSTPAERRLGELVKQKYKTDFYILDKYPLAVRPFYTMPCAHNKKYSNSYDMFMRGEEIVSGAQRIHDPNLLTERALHHNIDLEKIRSYIDAFRYGCPPHAGVGIGLERVTMLFLGLSNVRLTSLFPRDPKRITP</sequence>
<dbReference type="STRING" id="51028.A0A0N4V1K0"/>
<dbReference type="FunFam" id="3.30.930.10:FF:000013">
    <property type="entry name" value="Aspartate--tRNA ligase, cytoplasmic"/>
    <property type="match status" value="1"/>
</dbReference>
<dbReference type="GO" id="GO:0003723">
    <property type="term" value="F:RNA binding"/>
    <property type="evidence" value="ECO:0007669"/>
    <property type="project" value="TreeGrafter"/>
</dbReference>
<protein>
    <recommendedName>
        <fullName evidence="4">Aspartate--tRNA ligase, cytoplasmic</fullName>
        <ecNumber evidence="3">6.1.1.12</ecNumber>
    </recommendedName>
    <alternativeName>
        <fullName evidence="11">Aspartyl-tRNA synthetase</fullName>
    </alternativeName>
</protein>
<dbReference type="EMBL" id="UXUI01007620">
    <property type="protein sequence ID" value="VDD88396.1"/>
    <property type="molecule type" value="Genomic_DNA"/>
</dbReference>
<dbReference type="NCBIfam" id="TIGR00458">
    <property type="entry name" value="aspS_nondisc"/>
    <property type="match status" value="1"/>
</dbReference>
<dbReference type="InterPro" id="IPR004364">
    <property type="entry name" value="Aa-tRNA-synt_II"/>
</dbReference>
<keyword evidence="10" id="KW-0030">Aminoacyl-tRNA synthetase</keyword>
<name>A0A0N4V1K0_ENTVE</name>
<proteinExistence type="inferred from homology"/>
<dbReference type="GO" id="GO:0005524">
    <property type="term" value="F:ATP binding"/>
    <property type="evidence" value="ECO:0007669"/>
    <property type="project" value="UniProtKB-KW"/>
</dbReference>
<dbReference type="CDD" id="cd04320">
    <property type="entry name" value="AspRS_cyto_N"/>
    <property type="match status" value="1"/>
</dbReference>
<dbReference type="InterPro" id="IPR002312">
    <property type="entry name" value="Asp/Asn-tRNA-synth_IIb"/>
</dbReference>
<dbReference type="Gene3D" id="2.40.50.140">
    <property type="entry name" value="Nucleic acid-binding proteins"/>
    <property type="match status" value="1"/>
</dbReference>
<dbReference type="Proteomes" id="UP000274131">
    <property type="component" value="Unassembled WGS sequence"/>
</dbReference>
<evidence type="ECO:0000256" key="12">
    <source>
        <dbReference type="ARBA" id="ARBA00047904"/>
    </source>
</evidence>
<keyword evidence="15" id="KW-1185">Reference proteome</keyword>
<comment type="subcellular location">
    <subcellularLocation>
        <location evidence="1">Cytoplasm</location>
    </subcellularLocation>
</comment>
<keyword evidence="7" id="KW-0547">Nucleotide-binding</keyword>
<evidence type="ECO:0000259" key="13">
    <source>
        <dbReference type="PROSITE" id="PS50862"/>
    </source>
</evidence>
<dbReference type="InterPro" id="IPR004365">
    <property type="entry name" value="NA-bd_OB_tRNA"/>
</dbReference>
<evidence type="ECO:0000256" key="3">
    <source>
        <dbReference type="ARBA" id="ARBA00012841"/>
    </source>
</evidence>
<evidence type="ECO:0000256" key="1">
    <source>
        <dbReference type="ARBA" id="ARBA00004496"/>
    </source>
</evidence>